<evidence type="ECO:0000313" key="3">
    <source>
        <dbReference type="EMBL" id="MEX6689743.1"/>
    </source>
</evidence>
<gene>
    <name evidence="3" type="ORF">QTN47_19715</name>
</gene>
<comment type="caution">
    <text evidence="3">The sequence shown here is derived from an EMBL/GenBank/DDBJ whole genome shotgun (WGS) entry which is preliminary data.</text>
</comment>
<dbReference type="InterPro" id="IPR036890">
    <property type="entry name" value="HATPase_C_sf"/>
</dbReference>
<dbReference type="Proteomes" id="UP001560573">
    <property type="component" value="Unassembled WGS sequence"/>
</dbReference>
<protein>
    <submittedName>
        <fullName evidence="3">Histidine kinase</fullName>
    </submittedName>
</protein>
<proteinExistence type="predicted"/>
<reference evidence="3 4" key="1">
    <citation type="submission" date="2023-07" db="EMBL/GenBank/DDBJ databases">
        <authorList>
            <person name="Lian W.-H."/>
        </authorList>
    </citation>
    <scope>NUCLEOTIDE SEQUENCE [LARGE SCALE GENOMIC DNA]</scope>
    <source>
        <strain evidence="3 4">SYSU DXS3180</strain>
    </source>
</reference>
<keyword evidence="1" id="KW-1133">Transmembrane helix</keyword>
<evidence type="ECO:0000313" key="4">
    <source>
        <dbReference type="Proteomes" id="UP001560573"/>
    </source>
</evidence>
<dbReference type="PANTHER" id="PTHR34220">
    <property type="entry name" value="SENSOR HISTIDINE KINASE YPDA"/>
    <property type="match status" value="1"/>
</dbReference>
<dbReference type="GO" id="GO:0016301">
    <property type="term" value="F:kinase activity"/>
    <property type="evidence" value="ECO:0007669"/>
    <property type="project" value="UniProtKB-KW"/>
</dbReference>
<accession>A0ABV3ZIV6</accession>
<feature type="transmembrane region" description="Helical" evidence="1">
    <location>
        <begin position="81"/>
        <end position="102"/>
    </location>
</feature>
<feature type="domain" description="Signal transduction histidine kinase internal region" evidence="2">
    <location>
        <begin position="166"/>
        <end position="243"/>
    </location>
</feature>
<dbReference type="InterPro" id="IPR010559">
    <property type="entry name" value="Sig_transdc_His_kin_internal"/>
</dbReference>
<keyword evidence="1" id="KW-0472">Membrane</keyword>
<sequence>MLPTKKKLVAEIVINVTAWAIILLLPFVFFQYNRSEPPFQSQRFTNQYLGSAIFLLIFFYINKGTFIPRILATKKPVPYILIILACFFLYLTLMYNIAWLSAETREFLKSEFAQKMNLRGPKLFATGPMTLFLLVFIIGAGSKVVNEWFQADEIREEVSRQQLQTELSLLKSQVNPHFLFNTLNSIYSLSVSNSDKTPDAVLKLSKIMRYTLEESQNDKVMLSQEIDFINSYIDLQKVRLTEKSKIVFNTDGPVDRVLIAPLLFIPFIENAFKYGISTHLSSAIKVEICVNNKTIAFNCYNDIIPGATKQSGTGTGISNTKRRLELLYPDKHTLEIQNTANSFSVKLIIEN</sequence>
<dbReference type="InterPro" id="IPR050640">
    <property type="entry name" value="Bact_2-comp_sensor_kinase"/>
</dbReference>
<organism evidence="3 4">
    <name type="scientific">Danxiaibacter flavus</name>
    <dbReference type="NCBI Taxonomy" id="3049108"/>
    <lineage>
        <taxon>Bacteria</taxon>
        <taxon>Pseudomonadati</taxon>
        <taxon>Bacteroidota</taxon>
        <taxon>Chitinophagia</taxon>
        <taxon>Chitinophagales</taxon>
        <taxon>Chitinophagaceae</taxon>
        <taxon>Danxiaibacter</taxon>
    </lineage>
</organism>
<feature type="transmembrane region" description="Helical" evidence="1">
    <location>
        <begin position="123"/>
        <end position="141"/>
    </location>
</feature>
<dbReference type="PANTHER" id="PTHR34220:SF7">
    <property type="entry name" value="SENSOR HISTIDINE KINASE YPDA"/>
    <property type="match status" value="1"/>
</dbReference>
<dbReference type="EMBL" id="JAULBC010000007">
    <property type="protein sequence ID" value="MEX6689743.1"/>
    <property type="molecule type" value="Genomic_DNA"/>
</dbReference>
<keyword evidence="4" id="KW-1185">Reference proteome</keyword>
<keyword evidence="1" id="KW-0812">Transmembrane</keyword>
<dbReference type="Gene3D" id="3.30.565.10">
    <property type="entry name" value="Histidine kinase-like ATPase, C-terminal domain"/>
    <property type="match status" value="1"/>
</dbReference>
<keyword evidence="3" id="KW-0808">Transferase</keyword>
<feature type="transmembrane region" description="Helical" evidence="1">
    <location>
        <begin position="12"/>
        <end position="32"/>
    </location>
</feature>
<dbReference type="RefSeq" id="WP_369331151.1">
    <property type="nucleotide sequence ID" value="NZ_JAULBC010000007.1"/>
</dbReference>
<evidence type="ECO:0000259" key="2">
    <source>
        <dbReference type="Pfam" id="PF06580"/>
    </source>
</evidence>
<dbReference type="Pfam" id="PF06580">
    <property type="entry name" value="His_kinase"/>
    <property type="match status" value="1"/>
</dbReference>
<evidence type="ECO:0000256" key="1">
    <source>
        <dbReference type="SAM" id="Phobius"/>
    </source>
</evidence>
<keyword evidence="3" id="KW-0418">Kinase</keyword>
<feature type="transmembrane region" description="Helical" evidence="1">
    <location>
        <begin position="44"/>
        <end position="61"/>
    </location>
</feature>
<name>A0ABV3ZIV6_9BACT</name>